<sequence>MSTAIQQLLVGLASLWEIGIWRLEDWDNSSQHTTWLALARLGYPRHRPEFAKIQPKHGLGSLENPGFRAHAMHLSSRKTTTTRLSLQALPLSLDECYSSETLQSVVEYCF</sequence>
<evidence type="ECO:0000313" key="1">
    <source>
        <dbReference type="EMBL" id="KAK5635902.1"/>
    </source>
</evidence>
<dbReference type="EMBL" id="JAWHQM010000059">
    <property type="protein sequence ID" value="KAK5635902.1"/>
    <property type="molecule type" value="Genomic_DNA"/>
</dbReference>
<protein>
    <submittedName>
        <fullName evidence="1">Uncharacterized protein</fullName>
    </submittedName>
</protein>
<reference evidence="1 2" key="1">
    <citation type="submission" date="2023-10" db="EMBL/GenBank/DDBJ databases">
        <title>Draft genome sequence of Xylaria bambusicola isolate GMP-LS, the root and basal stem rot pathogen of sugarcane in Indonesia.</title>
        <authorList>
            <person name="Selvaraj P."/>
            <person name="Muralishankar V."/>
            <person name="Muruganantham S."/>
            <person name="Sp S."/>
            <person name="Haryani S."/>
            <person name="Lau K.J.X."/>
            <person name="Naqvi N.I."/>
        </authorList>
    </citation>
    <scope>NUCLEOTIDE SEQUENCE [LARGE SCALE GENOMIC DNA]</scope>
    <source>
        <strain evidence="1">GMP-LS</strain>
    </source>
</reference>
<evidence type="ECO:0000313" key="2">
    <source>
        <dbReference type="Proteomes" id="UP001305414"/>
    </source>
</evidence>
<dbReference type="Proteomes" id="UP001305414">
    <property type="component" value="Unassembled WGS sequence"/>
</dbReference>
<keyword evidence="2" id="KW-1185">Reference proteome</keyword>
<name>A0AAN7ZA56_9PEZI</name>
<comment type="caution">
    <text evidence="1">The sequence shown here is derived from an EMBL/GenBank/DDBJ whole genome shotgun (WGS) entry which is preliminary data.</text>
</comment>
<proteinExistence type="predicted"/>
<accession>A0AAN7ZA56</accession>
<dbReference type="AlphaFoldDB" id="A0AAN7ZA56"/>
<gene>
    <name evidence="1" type="ORF">RRF57_011614</name>
</gene>
<organism evidence="1 2">
    <name type="scientific">Xylaria bambusicola</name>
    <dbReference type="NCBI Taxonomy" id="326684"/>
    <lineage>
        <taxon>Eukaryota</taxon>
        <taxon>Fungi</taxon>
        <taxon>Dikarya</taxon>
        <taxon>Ascomycota</taxon>
        <taxon>Pezizomycotina</taxon>
        <taxon>Sordariomycetes</taxon>
        <taxon>Xylariomycetidae</taxon>
        <taxon>Xylariales</taxon>
        <taxon>Xylariaceae</taxon>
        <taxon>Xylaria</taxon>
    </lineage>
</organism>